<organism evidence="2 3">
    <name type="scientific">Roseateles agri</name>
    <dbReference type="NCBI Taxonomy" id="3098619"/>
    <lineage>
        <taxon>Bacteria</taxon>
        <taxon>Pseudomonadati</taxon>
        <taxon>Pseudomonadota</taxon>
        <taxon>Betaproteobacteria</taxon>
        <taxon>Burkholderiales</taxon>
        <taxon>Sphaerotilaceae</taxon>
        <taxon>Roseateles</taxon>
    </lineage>
</organism>
<protein>
    <recommendedName>
        <fullName evidence="4">Peptidase metallopeptidase domain-containing protein</fullName>
    </recommendedName>
</protein>
<evidence type="ECO:0000313" key="2">
    <source>
        <dbReference type="EMBL" id="MDY0745095.1"/>
    </source>
</evidence>
<feature type="chain" id="PRO_5046866022" description="Peptidase metallopeptidase domain-containing protein" evidence="1">
    <location>
        <begin position="23"/>
        <end position="225"/>
    </location>
</feature>
<evidence type="ECO:0008006" key="4">
    <source>
        <dbReference type="Google" id="ProtNLM"/>
    </source>
</evidence>
<dbReference type="Proteomes" id="UP001285263">
    <property type="component" value="Unassembled WGS sequence"/>
</dbReference>
<dbReference type="Gene3D" id="3.40.390.10">
    <property type="entry name" value="Collagenase (Catalytic Domain)"/>
    <property type="match status" value="1"/>
</dbReference>
<dbReference type="RefSeq" id="WP_320422996.1">
    <property type="nucleotide sequence ID" value="NZ_JAXCLA010000003.1"/>
</dbReference>
<sequence length="225" mass="24138">MARRRLTPVFLLLALVSTGAAALDPGTASRTSREAEISSCLAGEIRTWGDGQDRPAIAPSLQLVYDPAGAPPWFTAAQVTEALRRAAEAWAPCGVPVQVTASAASGPGRVLVRWDDPGARGNFGLADVGRHTLSLGPAAFKLLNERNPRYPATQTLQMVISHELGHLLGLMAHSRRCVDVMSYYDDGKGNRCVARDMSLLKSVPEYRSSLPTACDLERCRAANGR</sequence>
<evidence type="ECO:0000313" key="3">
    <source>
        <dbReference type="Proteomes" id="UP001285263"/>
    </source>
</evidence>
<comment type="caution">
    <text evidence="2">The sequence shown here is derived from an EMBL/GenBank/DDBJ whole genome shotgun (WGS) entry which is preliminary data.</text>
</comment>
<keyword evidence="3" id="KW-1185">Reference proteome</keyword>
<accession>A0ABU5DHA1</accession>
<evidence type="ECO:0000256" key="1">
    <source>
        <dbReference type="SAM" id="SignalP"/>
    </source>
</evidence>
<feature type="signal peptide" evidence="1">
    <location>
        <begin position="1"/>
        <end position="22"/>
    </location>
</feature>
<gene>
    <name evidence="2" type="ORF">SNE35_11275</name>
</gene>
<keyword evidence="1" id="KW-0732">Signal</keyword>
<reference evidence="2 3" key="1">
    <citation type="submission" date="2023-11" db="EMBL/GenBank/DDBJ databases">
        <title>Paucibacter sp. nov., isolated from fresh soil in Korea.</title>
        <authorList>
            <person name="Le N.T.T."/>
        </authorList>
    </citation>
    <scope>NUCLEOTIDE SEQUENCE [LARGE SCALE GENOMIC DNA]</scope>
    <source>
        <strain evidence="2 3">R3-3</strain>
    </source>
</reference>
<dbReference type="SUPFAM" id="SSF55486">
    <property type="entry name" value="Metalloproteases ('zincins'), catalytic domain"/>
    <property type="match status" value="1"/>
</dbReference>
<dbReference type="InterPro" id="IPR024079">
    <property type="entry name" value="MetalloPept_cat_dom_sf"/>
</dbReference>
<dbReference type="EMBL" id="JAXCLA010000003">
    <property type="protein sequence ID" value="MDY0745095.1"/>
    <property type="molecule type" value="Genomic_DNA"/>
</dbReference>
<name>A0ABU5DHA1_9BURK</name>
<proteinExistence type="predicted"/>